<reference evidence="1 2" key="1">
    <citation type="submission" date="2024-02" db="EMBL/GenBank/DDBJ databases">
        <title>De novo assembly and annotation of 12 fungi associated with fruit tree decline syndrome in Ontario, Canada.</title>
        <authorList>
            <person name="Sulman M."/>
            <person name="Ellouze W."/>
            <person name="Ilyukhin E."/>
        </authorList>
    </citation>
    <scope>NUCLEOTIDE SEQUENCE [LARGE SCALE GENOMIC DNA]</scope>
    <source>
        <strain evidence="1 2">M11/M66-122</strain>
    </source>
</reference>
<keyword evidence="2" id="KW-1185">Reference proteome</keyword>
<evidence type="ECO:0000313" key="1">
    <source>
        <dbReference type="EMBL" id="KAK7757065.1"/>
    </source>
</evidence>
<dbReference type="Proteomes" id="UP001320420">
    <property type="component" value="Unassembled WGS sequence"/>
</dbReference>
<gene>
    <name evidence="1" type="ORF">SLS62_001083</name>
</gene>
<sequence length="234" mass="25800">MSQLFTATLSHLPGLEGDDHKELFGYITYPRFGPLYHPHPNNSENENENESGGDLWYSFRTGKAGLGDDHLCIYRAATGRYEPTTVRTHLRGAGRGNPYVHGLHARGGRLHATWVWRGFVAYAGWDDPADTQHKQQAGPNSAENNHDICYAYSDDEGRSWRNGAGEVVADSESGSGIQPDSPGIVAFAIPKGSGLINQESQAVDHRGGVHVLNRDSVDGEQRWKHYYRSPDGQS</sequence>
<evidence type="ECO:0000313" key="2">
    <source>
        <dbReference type="Proteomes" id="UP001320420"/>
    </source>
</evidence>
<dbReference type="EMBL" id="JAKJXP020000004">
    <property type="protein sequence ID" value="KAK7757065.1"/>
    <property type="molecule type" value="Genomic_DNA"/>
</dbReference>
<organism evidence="1 2">
    <name type="scientific">Diatrype stigma</name>
    <dbReference type="NCBI Taxonomy" id="117547"/>
    <lineage>
        <taxon>Eukaryota</taxon>
        <taxon>Fungi</taxon>
        <taxon>Dikarya</taxon>
        <taxon>Ascomycota</taxon>
        <taxon>Pezizomycotina</taxon>
        <taxon>Sordariomycetes</taxon>
        <taxon>Xylariomycetidae</taxon>
        <taxon>Xylariales</taxon>
        <taxon>Diatrypaceae</taxon>
        <taxon>Diatrype</taxon>
    </lineage>
</organism>
<proteinExistence type="predicted"/>
<protein>
    <submittedName>
        <fullName evidence="1">Uncharacterized protein</fullName>
    </submittedName>
</protein>
<accession>A0AAN9UX00</accession>
<name>A0AAN9UX00_9PEZI</name>
<dbReference type="Pfam" id="PF15892">
    <property type="entry name" value="BNR_4"/>
    <property type="match status" value="1"/>
</dbReference>
<dbReference type="AlphaFoldDB" id="A0AAN9UX00"/>
<comment type="caution">
    <text evidence="1">The sequence shown here is derived from an EMBL/GenBank/DDBJ whole genome shotgun (WGS) entry which is preliminary data.</text>
</comment>